<dbReference type="EMBL" id="AMZH03004208">
    <property type="protein sequence ID" value="RRT69847.1"/>
    <property type="molecule type" value="Genomic_DNA"/>
</dbReference>
<feature type="region of interest" description="Disordered" evidence="1">
    <location>
        <begin position="61"/>
        <end position="125"/>
    </location>
</feature>
<sequence length="180" mass="19958">MKSLAKKGGFPKGAYLFGERTRGCELVTDEIAGGDVGHAEEPREAARVGPLPDARAAQEHPLHVPAPGIPPRRHPLSGQARRERETRLRCHRRDPPHRHARIDGGVSTQQAAQGRHLAGEERRPLRSPFDCSVCGGFGTKAAKIWRLRRKARWRKRRSRTRTTVTQASTREKGIGHVGIG</sequence>
<feature type="compositionally biased region" description="Basic residues" evidence="1">
    <location>
        <begin position="89"/>
        <end position="100"/>
    </location>
</feature>
<evidence type="ECO:0000256" key="1">
    <source>
        <dbReference type="SAM" id="MobiDB-lite"/>
    </source>
</evidence>
<evidence type="ECO:0000313" key="3">
    <source>
        <dbReference type="Proteomes" id="UP000287651"/>
    </source>
</evidence>
<comment type="caution">
    <text evidence="2">The sequence shown here is derived from an EMBL/GenBank/DDBJ whole genome shotgun (WGS) entry which is preliminary data.</text>
</comment>
<dbReference type="Proteomes" id="UP000287651">
    <property type="component" value="Unassembled WGS sequence"/>
</dbReference>
<protein>
    <submittedName>
        <fullName evidence="2">Uncharacterized protein</fullName>
    </submittedName>
</protein>
<dbReference type="AlphaFoldDB" id="A0A427A0R7"/>
<feature type="region of interest" description="Disordered" evidence="1">
    <location>
        <begin position="155"/>
        <end position="180"/>
    </location>
</feature>
<gene>
    <name evidence="2" type="ORF">B296_00035290</name>
</gene>
<reference evidence="2 3" key="1">
    <citation type="journal article" date="2014" name="Agronomy (Basel)">
        <title>A Draft Genome Sequence for Ensete ventricosum, the Drought-Tolerant Tree Against Hunger.</title>
        <authorList>
            <person name="Harrison J."/>
            <person name="Moore K.A."/>
            <person name="Paszkiewicz K."/>
            <person name="Jones T."/>
            <person name="Grant M."/>
            <person name="Ambacheew D."/>
            <person name="Muzemil S."/>
            <person name="Studholme D.J."/>
        </authorList>
    </citation>
    <scope>NUCLEOTIDE SEQUENCE [LARGE SCALE GENOMIC DNA]</scope>
</reference>
<organism evidence="2 3">
    <name type="scientific">Ensete ventricosum</name>
    <name type="common">Abyssinian banana</name>
    <name type="synonym">Musa ensete</name>
    <dbReference type="NCBI Taxonomy" id="4639"/>
    <lineage>
        <taxon>Eukaryota</taxon>
        <taxon>Viridiplantae</taxon>
        <taxon>Streptophyta</taxon>
        <taxon>Embryophyta</taxon>
        <taxon>Tracheophyta</taxon>
        <taxon>Spermatophyta</taxon>
        <taxon>Magnoliopsida</taxon>
        <taxon>Liliopsida</taxon>
        <taxon>Zingiberales</taxon>
        <taxon>Musaceae</taxon>
        <taxon>Ensete</taxon>
    </lineage>
</organism>
<evidence type="ECO:0000313" key="2">
    <source>
        <dbReference type="EMBL" id="RRT69847.1"/>
    </source>
</evidence>
<name>A0A427A0R7_ENSVE</name>
<proteinExistence type="predicted"/>
<accession>A0A427A0R7</accession>